<dbReference type="AlphaFoldDB" id="A0A1R4KFR5"/>
<dbReference type="SUPFAM" id="SSF51735">
    <property type="entry name" value="NAD(P)-binding Rossmann-fold domains"/>
    <property type="match status" value="1"/>
</dbReference>
<dbReference type="NCBIfam" id="TIGR01179">
    <property type="entry name" value="galE"/>
    <property type="match status" value="1"/>
</dbReference>
<comment type="subunit">
    <text evidence="11">Homodimer.</text>
</comment>
<keyword evidence="10 11" id="KW-0119">Carbohydrate metabolism</keyword>
<evidence type="ECO:0000256" key="9">
    <source>
        <dbReference type="ARBA" id="ARBA00023235"/>
    </source>
</evidence>
<dbReference type="CDD" id="cd05247">
    <property type="entry name" value="UDP_G4E_1_SDR_e"/>
    <property type="match status" value="1"/>
</dbReference>
<dbReference type="GO" id="GO:0003978">
    <property type="term" value="F:UDP-glucose 4-epimerase activity"/>
    <property type="evidence" value="ECO:0007669"/>
    <property type="project" value="UniProtKB-UniRule"/>
</dbReference>
<dbReference type="RefSeq" id="WP_087059763.1">
    <property type="nucleotide sequence ID" value="NZ_FUKW01000136.1"/>
</dbReference>
<proteinExistence type="inferred from homology"/>
<gene>
    <name evidence="13" type="ORF">FM115_09840</name>
</gene>
<dbReference type="Proteomes" id="UP000195611">
    <property type="component" value="Unassembled WGS sequence"/>
</dbReference>
<evidence type="ECO:0000259" key="12">
    <source>
        <dbReference type="Pfam" id="PF01370"/>
    </source>
</evidence>
<sequence>MTVLVLGGAGYIGSHAVDQLIEQQYDVAVVDNLQTGHRDAIHKKARFYQGDIRDKSFMESVFEKESIEGVIHFAANSLVGESMKQPLQYFNNNVYGTQVTLETMQKFAVKSIVFSSSAATYGEPKEVPIKETANTNPESPYGETKLMMEKILKWCDKAYDMKFVALRYFNVAGAKLDGSIGEDHSPESHLVPLILQTALGQREELTIFGDDYTTPDGTCIRDYVHVVDLVEAHILAFEYLKSEKQSNIFNLGSSTGFSVKEMLNTAREVTGREIPAIVAARRTGDPSTLIASSEKAKTILGWKPQYTDINDIIASAWNWHKNSPHGYADTHN</sequence>
<evidence type="ECO:0000313" key="13">
    <source>
        <dbReference type="EMBL" id="SJN43067.1"/>
    </source>
</evidence>
<keyword evidence="8" id="KW-0299">Galactose metabolism</keyword>
<dbReference type="InterPro" id="IPR036291">
    <property type="entry name" value="NAD(P)-bd_dom_sf"/>
</dbReference>
<dbReference type="PANTHER" id="PTHR43725:SF53">
    <property type="entry name" value="UDP-ARABINOSE 4-EPIMERASE 1"/>
    <property type="match status" value="1"/>
</dbReference>
<feature type="domain" description="NAD-dependent epimerase/dehydratase" evidence="12">
    <location>
        <begin position="3"/>
        <end position="252"/>
    </location>
</feature>
<evidence type="ECO:0000256" key="5">
    <source>
        <dbReference type="ARBA" id="ARBA00013189"/>
    </source>
</evidence>
<keyword evidence="7 11" id="KW-0520">NAD</keyword>
<evidence type="ECO:0000256" key="4">
    <source>
        <dbReference type="ARBA" id="ARBA00007637"/>
    </source>
</evidence>
<evidence type="ECO:0000256" key="10">
    <source>
        <dbReference type="ARBA" id="ARBA00023277"/>
    </source>
</evidence>
<dbReference type="PANTHER" id="PTHR43725">
    <property type="entry name" value="UDP-GLUCOSE 4-EPIMERASE"/>
    <property type="match status" value="1"/>
</dbReference>
<evidence type="ECO:0000256" key="1">
    <source>
        <dbReference type="ARBA" id="ARBA00000083"/>
    </source>
</evidence>
<dbReference type="GO" id="GO:0033499">
    <property type="term" value="P:galactose catabolic process via UDP-galactose, Leloir pathway"/>
    <property type="evidence" value="ECO:0007669"/>
    <property type="project" value="TreeGrafter"/>
</dbReference>
<comment type="catalytic activity">
    <reaction evidence="1 11">
        <text>UDP-alpha-D-glucose = UDP-alpha-D-galactose</text>
        <dbReference type="Rhea" id="RHEA:22168"/>
        <dbReference type="ChEBI" id="CHEBI:58885"/>
        <dbReference type="ChEBI" id="CHEBI:66914"/>
        <dbReference type="EC" id="5.1.3.2"/>
    </reaction>
</comment>
<reference evidence="13 14" key="1">
    <citation type="submission" date="2017-02" db="EMBL/GenBank/DDBJ databases">
        <authorList>
            <person name="Peterson S.W."/>
        </authorList>
    </citation>
    <scope>NUCLEOTIDE SEQUENCE [LARGE SCALE GENOMIC DNA]</scope>
    <source>
        <strain evidence="13 14">42ea</strain>
    </source>
</reference>
<dbReference type="Pfam" id="PF01370">
    <property type="entry name" value="Epimerase"/>
    <property type="match status" value="1"/>
</dbReference>
<dbReference type="EMBL" id="FUKW01000136">
    <property type="protein sequence ID" value="SJN43067.1"/>
    <property type="molecule type" value="Genomic_DNA"/>
</dbReference>
<dbReference type="Gene3D" id="3.40.50.720">
    <property type="entry name" value="NAD(P)-binding Rossmann-like Domain"/>
    <property type="match status" value="1"/>
</dbReference>
<protein>
    <recommendedName>
        <fullName evidence="6 11">UDP-glucose 4-epimerase</fullName>
        <ecNumber evidence="5 11">5.1.3.2</ecNumber>
    </recommendedName>
</protein>
<evidence type="ECO:0000313" key="14">
    <source>
        <dbReference type="Proteomes" id="UP000195611"/>
    </source>
</evidence>
<evidence type="ECO:0000256" key="6">
    <source>
        <dbReference type="ARBA" id="ARBA00018569"/>
    </source>
</evidence>
<organism evidence="13 14">
    <name type="scientific">Marinilactibacillus psychrotolerans 42ea</name>
    <dbReference type="NCBI Taxonomy" id="1255609"/>
    <lineage>
        <taxon>Bacteria</taxon>
        <taxon>Bacillati</taxon>
        <taxon>Bacillota</taxon>
        <taxon>Bacilli</taxon>
        <taxon>Lactobacillales</taxon>
        <taxon>Carnobacteriaceae</taxon>
        <taxon>Marinilactibacillus</taxon>
    </lineage>
</organism>
<evidence type="ECO:0000256" key="2">
    <source>
        <dbReference type="ARBA" id="ARBA00001911"/>
    </source>
</evidence>
<comment type="similarity">
    <text evidence="4 11">Belongs to the NAD(P)-dependent epimerase/dehydratase family.</text>
</comment>
<dbReference type="InterPro" id="IPR005886">
    <property type="entry name" value="UDP_G4E"/>
</dbReference>
<evidence type="ECO:0000256" key="11">
    <source>
        <dbReference type="RuleBase" id="RU366046"/>
    </source>
</evidence>
<dbReference type="EC" id="5.1.3.2" evidence="5 11"/>
<comment type="pathway">
    <text evidence="3 11">Carbohydrate metabolism; galactose metabolism.</text>
</comment>
<name>A0A1R4KFR5_9LACT</name>
<evidence type="ECO:0000256" key="8">
    <source>
        <dbReference type="ARBA" id="ARBA00023144"/>
    </source>
</evidence>
<accession>A0A1R4KFR5</accession>
<evidence type="ECO:0000256" key="7">
    <source>
        <dbReference type="ARBA" id="ARBA00023027"/>
    </source>
</evidence>
<keyword evidence="9 11" id="KW-0413">Isomerase</keyword>
<comment type="cofactor">
    <cofactor evidence="2 11">
        <name>NAD(+)</name>
        <dbReference type="ChEBI" id="CHEBI:57540"/>
    </cofactor>
</comment>
<evidence type="ECO:0000256" key="3">
    <source>
        <dbReference type="ARBA" id="ARBA00004947"/>
    </source>
</evidence>
<dbReference type="UniPathway" id="UPA00214"/>
<dbReference type="InterPro" id="IPR001509">
    <property type="entry name" value="Epimerase_deHydtase"/>
</dbReference>
<dbReference type="Gene3D" id="3.90.25.10">
    <property type="entry name" value="UDP-galactose 4-epimerase, domain 1"/>
    <property type="match status" value="1"/>
</dbReference>